<dbReference type="AlphaFoldDB" id="A0A4S2KKN8"/>
<evidence type="ECO:0000313" key="2">
    <source>
        <dbReference type="EMBL" id="TGZ48437.1"/>
    </source>
</evidence>
<evidence type="ECO:0000313" key="3">
    <source>
        <dbReference type="Proteomes" id="UP000310200"/>
    </source>
</evidence>
<proteinExistence type="predicted"/>
<organism evidence="2 3">
    <name type="scientific">Temnothorax longispinosus</name>
    <dbReference type="NCBI Taxonomy" id="300112"/>
    <lineage>
        <taxon>Eukaryota</taxon>
        <taxon>Metazoa</taxon>
        <taxon>Ecdysozoa</taxon>
        <taxon>Arthropoda</taxon>
        <taxon>Hexapoda</taxon>
        <taxon>Insecta</taxon>
        <taxon>Pterygota</taxon>
        <taxon>Neoptera</taxon>
        <taxon>Endopterygota</taxon>
        <taxon>Hymenoptera</taxon>
        <taxon>Apocrita</taxon>
        <taxon>Aculeata</taxon>
        <taxon>Formicoidea</taxon>
        <taxon>Formicidae</taxon>
        <taxon>Myrmicinae</taxon>
        <taxon>Temnothorax</taxon>
    </lineage>
</organism>
<dbReference type="EMBL" id="QBLH01002480">
    <property type="protein sequence ID" value="TGZ48437.1"/>
    <property type="molecule type" value="Genomic_DNA"/>
</dbReference>
<evidence type="ECO:0000256" key="1">
    <source>
        <dbReference type="ARBA" id="ARBA00004173"/>
    </source>
</evidence>
<dbReference type="STRING" id="300112.A0A4S2KKN8"/>
<comment type="subcellular location">
    <subcellularLocation>
        <location evidence="1">Mitochondrion</location>
    </subcellularLocation>
</comment>
<dbReference type="PANTHER" id="PTHR21393">
    <property type="entry name" value="MITOCHONDRIAL 28S RIBOSOMAL PROTEIN S27"/>
    <property type="match status" value="1"/>
</dbReference>
<comment type="caution">
    <text evidence="2">The sequence shown here is derived from an EMBL/GenBank/DDBJ whole genome shotgun (WGS) entry which is preliminary data.</text>
</comment>
<dbReference type="GO" id="GO:0005840">
    <property type="term" value="C:ribosome"/>
    <property type="evidence" value="ECO:0007669"/>
    <property type="project" value="UniProtKB-KW"/>
</dbReference>
<protein>
    <submittedName>
        <fullName evidence="2">28S ribosomal protein S27, mitochondrial</fullName>
    </submittedName>
</protein>
<sequence>MLKTLRLGHRLCRVRRGGSTDLAARVQRRLFLSEAYRCEEAWSRRLESPLLRRIDPTTIYVQLEQKYGSVGKVSAVDVDIFVNSVTDDLYVDEVMKILNNLRQSVETTNILDSTHHAVMRYFLRHDHVQELHEVLNDRLNYGIFPDYFDYNILMDYFIKRKDYASAAKVASLVMLQEDADHPITNALCLYACHRYLENPDDWKKPEVPVDTTTEEVKIRVKYLRNSYFDDHFDLTDPRDLVGKTLNFLGKHRADAIGRTCQLRGLILYKKYDDVLNLMKKWLETMQDKIVYEEVFELISKDNSGLEDQDAERFKLVEAQLSVLKEKQNLKESFIEAVENLIKAAVNEEAEKDISKQCQVYLDWERERTSVLEAQMKAIERERRISNIKKMKKDLKQREQFLTFFDKEEEIELQIEKIQEKERKEDERIRAIPNSEKKLRNLVTIESYIPPDIKSKR</sequence>
<dbReference type="GO" id="GO:0005739">
    <property type="term" value="C:mitochondrion"/>
    <property type="evidence" value="ECO:0007669"/>
    <property type="project" value="UniProtKB-SubCell"/>
</dbReference>
<name>A0A4S2KKN8_9HYME</name>
<keyword evidence="3" id="KW-1185">Reference proteome</keyword>
<reference evidence="2 3" key="1">
    <citation type="journal article" date="2019" name="Philos. Trans. R. Soc. Lond., B, Biol. Sci.">
        <title>Ant behaviour and brain gene expression of defending hosts depend on the ecological success of the intruding social parasite.</title>
        <authorList>
            <person name="Kaur R."/>
            <person name="Stoldt M."/>
            <person name="Jongepier E."/>
            <person name="Feldmeyer B."/>
            <person name="Menzel F."/>
            <person name="Bornberg-Bauer E."/>
            <person name="Foitzik S."/>
        </authorList>
    </citation>
    <scope>NUCLEOTIDE SEQUENCE [LARGE SCALE GENOMIC DNA]</scope>
    <source>
        <tissue evidence="2">Whole body</tissue>
    </source>
</reference>
<dbReference type="Pfam" id="PF10037">
    <property type="entry name" value="MRP-S27"/>
    <property type="match status" value="1"/>
</dbReference>
<dbReference type="InterPro" id="IPR034913">
    <property type="entry name" value="mS27/PTCD2"/>
</dbReference>
<keyword evidence="2" id="KW-0687">Ribonucleoprotein</keyword>
<dbReference type="Proteomes" id="UP000310200">
    <property type="component" value="Unassembled WGS sequence"/>
</dbReference>
<gene>
    <name evidence="2" type="ORF">DBV15_09005</name>
</gene>
<dbReference type="PANTHER" id="PTHR21393:SF0">
    <property type="entry name" value="SMALL RIBOSOMAL SUBUNIT PROTEIN MS27"/>
    <property type="match status" value="1"/>
</dbReference>
<accession>A0A4S2KKN8</accession>
<dbReference type="InterPro" id="IPR019266">
    <property type="entry name" value="Ribosomal_mS27"/>
</dbReference>
<keyword evidence="2" id="KW-0689">Ribosomal protein</keyword>